<protein>
    <submittedName>
        <fullName evidence="6">Crp/Fnr family transcriptional regulator</fullName>
    </submittedName>
</protein>
<evidence type="ECO:0000259" key="5">
    <source>
        <dbReference type="PROSITE" id="PS51063"/>
    </source>
</evidence>
<evidence type="ECO:0000313" key="6">
    <source>
        <dbReference type="EMBL" id="MCR6544021.1"/>
    </source>
</evidence>
<evidence type="ECO:0000256" key="1">
    <source>
        <dbReference type="ARBA" id="ARBA00023015"/>
    </source>
</evidence>
<dbReference type="InterPro" id="IPR018490">
    <property type="entry name" value="cNMP-bd_dom_sf"/>
</dbReference>
<dbReference type="SUPFAM" id="SSF46785">
    <property type="entry name" value="Winged helix' DNA-binding domain"/>
    <property type="match status" value="1"/>
</dbReference>
<feature type="domain" description="Cyclic nucleotide-binding" evidence="4">
    <location>
        <begin position="13"/>
        <end position="118"/>
    </location>
</feature>
<dbReference type="InterPro" id="IPR036390">
    <property type="entry name" value="WH_DNA-bd_sf"/>
</dbReference>
<dbReference type="SMART" id="SM00419">
    <property type="entry name" value="HTH_CRP"/>
    <property type="match status" value="1"/>
</dbReference>
<comment type="caution">
    <text evidence="6">The sequence shown here is derived from an EMBL/GenBank/DDBJ whole genome shotgun (WGS) entry which is preliminary data.</text>
</comment>
<dbReference type="Gene3D" id="2.60.120.10">
    <property type="entry name" value="Jelly Rolls"/>
    <property type="match status" value="1"/>
</dbReference>
<keyword evidence="7" id="KW-1185">Reference proteome</keyword>
<dbReference type="InterPro" id="IPR050397">
    <property type="entry name" value="Env_Response_Regulators"/>
</dbReference>
<keyword evidence="2" id="KW-0238">DNA-binding</keyword>
<name>A0ABT1Y0I4_9FIRM</name>
<evidence type="ECO:0000256" key="3">
    <source>
        <dbReference type="ARBA" id="ARBA00023163"/>
    </source>
</evidence>
<dbReference type="PANTHER" id="PTHR24567">
    <property type="entry name" value="CRP FAMILY TRANSCRIPTIONAL REGULATORY PROTEIN"/>
    <property type="match status" value="1"/>
</dbReference>
<evidence type="ECO:0000259" key="4">
    <source>
        <dbReference type="PROSITE" id="PS50042"/>
    </source>
</evidence>
<dbReference type="SMART" id="SM00100">
    <property type="entry name" value="cNMP"/>
    <property type="match status" value="1"/>
</dbReference>
<feature type="domain" description="HTH crp-type" evidence="5">
    <location>
        <begin position="150"/>
        <end position="218"/>
    </location>
</feature>
<dbReference type="InterPro" id="IPR012318">
    <property type="entry name" value="HTH_CRP"/>
</dbReference>
<organism evidence="6 7">
    <name type="scientific">Dehalobacterium formicoaceticum</name>
    <dbReference type="NCBI Taxonomy" id="51515"/>
    <lineage>
        <taxon>Bacteria</taxon>
        <taxon>Bacillati</taxon>
        <taxon>Bacillota</taxon>
        <taxon>Clostridia</taxon>
        <taxon>Eubacteriales</taxon>
        <taxon>Peptococcaceae</taxon>
        <taxon>Dehalobacterium</taxon>
    </lineage>
</organism>
<dbReference type="InterPro" id="IPR014710">
    <property type="entry name" value="RmlC-like_jellyroll"/>
</dbReference>
<dbReference type="EMBL" id="JANPWE010000001">
    <property type="protein sequence ID" value="MCR6544021.1"/>
    <property type="molecule type" value="Genomic_DNA"/>
</dbReference>
<dbReference type="PROSITE" id="PS50042">
    <property type="entry name" value="CNMP_BINDING_3"/>
    <property type="match status" value="1"/>
</dbReference>
<dbReference type="CDD" id="cd00038">
    <property type="entry name" value="CAP_ED"/>
    <property type="match status" value="1"/>
</dbReference>
<accession>A0ABT1Y0I4</accession>
<keyword evidence="3" id="KW-0804">Transcription</keyword>
<dbReference type="Pfam" id="PF13545">
    <property type="entry name" value="HTH_Crp_2"/>
    <property type="match status" value="1"/>
</dbReference>
<dbReference type="Pfam" id="PF00027">
    <property type="entry name" value="cNMP_binding"/>
    <property type="match status" value="1"/>
</dbReference>
<dbReference type="InterPro" id="IPR000595">
    <property type="entry name" value="cNMP-bd_dom"/>
</dbReference>
<keyword evidence="1" id="KW-0805">Transcription regulation</keyword>
<evidence type="ECO:0000313" key="7">
    <source>
        <dbReference type="Proteomes" id="UP001524944"/>
    </source>
</evidence>
<dbReference type="Proteomes" id="UP001524944">
    <property type="component" value="Unassembled WGS sequence"/>
</dbReference>
<reference evidence="6 7" key="1">
    <citation type="submission" date="2022-08" db="EMBL/GenBank/DDBJ databases">
        <title>Proteogenomics of the novel Dehalobacterium formicoaceticum strain EZ94 highlights a key role of methyltransferases during anaerobic dichloromethane degradation.</title>
        <authorList>
            <person name="Wasmund K."/>
        </authorList>
    </citation>
    <scope>NUCLEOTIDE SEQUENCE [LARGE SCALE GENOMIC DNA]</scope>
    <source>
        <strain evidence="6 7">EZ94</strain>
    </source>
</reference>
<dbReference type="SUPFAM" id="SSF51206">
    <property type="entry name" value="cAMP-binding domain-like"/>
    <property type="match status" value="1"/>
</dbReference>
<gene>
    <name evidence="6" type="ORF">NVS47_00550</name>
</gene>
<dbReference type="RefSeq" id="WP_089609538.1">
    <property type="nucleotide sequence ID" value="NZ_CP022121.1"/>
</dbReference>
<dbReference type="PANTHER" id="PTHR24567:SF58">
    <property type="entry name" value="CYCLIC AMP-BINDING REGULATORY PROTEIN"/>
    <property type="match status" value="1"/>
</dbReference>
<sequence>MEQYLSVLQKSPLFQQLSDREIKELMENVPAKVMTYPKDALIAEEGENCDRLGMILSGKIEIQKIYASGKTVTMAHLKTGNIFGEALIFSKVHLYPGTVVSRTPAQILFLQKSAVISLCRRHPVFLESFMNLLSERILMLNKKIKELSLGTIRQKIAYFLLEEYQKQGKLTIQLPFSKEVIAEHMGIQRPSLSREMIKMRDEGWIDMKKNTVHIKDLQQLTDCLLE</sequence>
<evidence type="ECO:0000256" key="2">
    <source>
        <dbReference type="ARBA" id="ARBA00023125"/>
    </source>
</evidence>
<proteinExistence type="predicted"/>
<dbReference type="PROSITE" id="PS51063">
    <property type="entry name" value="HTH_CRP_2"/>
    <property type="match status" value="1"/>
</dbReference>